<organism evidence="1 2">
    <name type="scientific">Mycoplasma suis (strain Illinois)</name>
    <dbReference type="NCBI Taxonomy" id="768700"/>
    <lineage>
        <taxon>Bacteria</taxon>
        <taxon>Bacillati</taxon>
        <taxon>Mycoplasmatota</taxon>
        <taxon>Mollicutes</taxon>
        <taxon>Mycoplasmataceae</taxon>
        <taxon>Mycoplasma</taxon>
    </lineage>
</organism>
<proteinExistence type="predicted"/>
<accession>F0QS24</accession>
<gene>
    <name evidence="1" type="ordered locus">MSU_0769</name>
</gene>
<dbReference type="RefSeq" id="WP_013610124.1">
    <property type="nucleotide sequence ID" value="NC_015155.1"/>
</dbReference>
<dbReference type="Proteomes" id="UP000007484">
    <property type="component" value="Chromosome"/>
</dbReference>
<name>F0QS24_MYCSL</name>
<dbReference type="EMBL" id="CP002525">
    <property type="protein sequence ID" value="ADX98294.1"/>
    <property type="molecule type" value="Genomic_DNA"/>
</dbReference>
<evidence type="ECO:0000313" key="1">
    <source>
        <dbReference type="EMBL" id="ADX98294.1"/>
    </source>
</evidence>
<dbReference type="AlphaFoldDB" id="F0QS24"/>
<protein>
    <submittedName>
        <fullName evidence="1">Uncharacterized protein</fullName>
    </submittedName>
</protein>
<keyword evidence="2" id="KW-1185">Reference proteome</keyword>
<dbReference type="KEGG" id="mss:MSU_0769"/>
<sequence length="87" mass="9999">MSWTDCCVCFSKSFLRFEISAIVDLLLSELFSIWLCWLSETSVWINCFWEESPSRELSSLSTNSVFGCELTLKAEPKLDPMPPPQKL</sequence>
<evidence type="ECO:0000313" key="2">
    <source>
        <dbReference type="Proteomes" id="UP000007484"/>
    </source>
</evidence>
<reference evidence="1 2" key="1">
    <citation type="journal article" date="2011" name="J. Bacteriol.">
        <title>Complete genome sequences of two hemotropic Mycoplasmas, Mycoplasma haemofelis strain Ohio2 and Mycoplasma suis strain Illinois.</title>
        <authorList>
            <person name="Messick J.B."/>
            <person name="Santos A.P."/>
            <person name="Guimaraes A.M."/>
        </authorList>
    </citation>
    <scope>NUCLEOTIDE SEQUENCE [LARGE SCALE GENOMIC DNA]</scope>
    <source>
        <strain evidence="1 2">Illinois</strain>
    </source>
</reference>
<dbReference type="STRING" id="768700.MSU_0769"/>
<dbReference type="HOGENOM" id="CLU_2480042_0_0_14"/>